<dbReference type="InterPro" id="IPR014001">
    <property type="entry name" value="Helicase_ATP-bd"/>
</dbReference>
<evidence type="ECO:0000256" key="9">
    <source>
        <dbReference type="ARBA" id="ARBA00034617"/>
    </source>
</evidence>
<dbReference type="CDD" id="cd18794">
    <property type="entry name" value="SF2_C_RecQ"/>
    <property type="match status" value="1"/>
</dbReference>
<comment type="similarity">
    <text evidence="1">Belongs to the helicase family. RecQ subfamily.</text>
</comment>
<evidence type="ECO:0000256" key="1">
    <source>
        <dbReference type="ARBA" id="ARBA00005446"/>
    </source>
</evidence>
<organism evidence="15 16">
    <name type="scientific">Thalassotalea fonticola</name>
    <dbReference type="NCBI Taxonomy" id="3065649"/>
    <lineage>
        <taxon>Bacteria</taxon>
        <taxon>Pseudomonadati</taxon>
        <taxon>Pseudomonadota</taxon>
        <taxon>Gammaproteobacteria</taxon>
        <taxon>Alteromonadales</taxon>
        <taxon>Colwelliaceae</taxon>
        <taxon>Thalassotalea</taxon>
    </lineage>
</organism>
<keyword evidence="2" id="KW-0479">Metal-binding</keyword>
<evidence type="ECO:0000256" key="6">
    <source>
        <dbReference type="ARBA" id="ARBA00022840"/>
    </source>
</evidence>
<evidence type="ECO:0000259" key="13">
    <source>
        <dbReference type="PROSITE" id="PS51192"/>
    </source>
</evidence>
<evidence type="ECO:0000256" key="3">
    <source>
        <dbReference type="ARBA" id="ARBA00022741"/>
    </source>
</evidence>
<dbReference type="RefSeq" id="WP_348396709.1">
    <property type="nucleotide sequence ID" value="NZ_CP136600.1"/>
</dbReference>
<accession>A0ABZ0GPQ5</accession>
<dbReference type="InterPro" id="IPR002464">
    <property type="entry name" value="DNA/RNA_helicase_DEAH_CS"/>
</dbReference>
<keyword evidence="6" id="KW-0067">ATP-binding</keyword>
<keyword evidence="8" id="KW-0413">Isomerase</keyword>
<evidence type="ECO:0000256" key="11">
    <source>
        <dbReference type="ARBA" id="ARBA00044535"/>
    </source>
</evidence>
<dbReference type="InterPro" id="IPR004589">
    <property type="entry name" value="DNA_helicase_ATP-dep_RecQ"/>
</dbReference>
<dbReference type="PROSITE" id="PS51192">
    <property type="entry name" value="HELICASE_ATP_BIND_1"/>
    <property type="match status" value="1"/>
</dbReference>
<evidence type="ECO:0000256" key="10">
    <source>
        <dbReference type="ARBA" id="ARBA00034808"/>
    </source>
</evidence>
<dbReference type="Gene3D" id="3.40.50.300">
    <property type="entry name" value="P-loop containing nucleotide triphosphate hydrolases"/>
    <property type="match status" value="2"/>
</dbReference>
<name>A0ABZ0GPQ5_9GAMM</name>
<dbReference type="Pfam" id="PF00270">
    <property type="entry name" value="DEAD"/>
    <property type="match status" value="1"/>
</dbReference>
<reference evidence="15 16" key="1">
    <citation type="submission" date="2023-09" db="EMBL/GenBank/DDBJ databases">
        <authorList>
            <person name="Qi X."/>
        </authorList>
    </citation>
    <scope>NUCLEOTIDE SEQUENCE [LARGE SCALE GENOMIC DNA]</scope>
    <source>
        <strain evidence="15 16">S1-1</strain>
    </source>
</reference>
<feature type="domain" description="Helicase ATP-binding" evidence="13">
    <location>
        <begin position="26"/>
        <end position="194"/>
    </location>
</feature>
<dbReference type="Pfam" id="PF16124">
    <property type="entry name" value="RecQ_Zn_bind"/>
    <property type="match status" value="1"/>
</dbReference>
<dbReference type="Proteomes" id="UP001301442">
    <property type="component" value="Chromosome"/>
</dbReference>
<protein>
    <recommendedName>
        <fullName evidence="11">ATP-dependent DNA helicase RecQ</fullName>
        <ecNumber evidence="10">5.6.2.4</ecNumber>
    </recommendedName>
    <alternativeName>
        <fullName evidence="12">DNA 3'-5' helicase RecQ</fullName>
    </alternativeName>
</protein>
<dbReference type="SMART" id="SM00487">
    <property type="entry name" value="DEXDc"/>
    <property type="match status" value="1"/>
</dbReference>
<keyword evidence="5 15" id="KW-0347">Helicase</keyword>
<evidence type="ECO:0000256" key="12">
    <source>
        <dbReference type="ARBA" id="ARBA00044550"/>
    </source>
</evidence>
<keyword evidence="3" id="KW-0547">Nucleotide-binding</keyword>
<evidence type="ECO:0000256" key="2">
    <source>
        <dbReference type="ARBA" id="ARBA00022723"/>
    </source>
</evidence>
<evidence type="ECO:0000313" key="15">
    <source>
        <dbReference type="EMBL" id="WOH37932.1"/>
    </source>
</evidence>
<dbReference type="PANTHER" id="PTHR13710">
    <property type="entry name" value="DNA HELICASE RECQ FAMILY MEMBER"/>
    <property type="match status" value="1"/>
</dbReference>
<dbReference type="InterPro" id="IPR036388">
    <property type="entry name" value="WH-like_DNA-bd_sf"/>
</dbReference>
<evidence type="ECO:0000256" key="8">
    <source>
        <dbReference type="ARBA" id="ARBA00023235"/>
    </source>
</evidence>
<keyword evidence="7" id="KW-0238">DNA-binding</keyword>
<evidence type="ECO:0000256" key="7">
    <source>
        <dbReference type="ARBA" id="ARBA00023125"/>
    </source>
</evidence>
<dbReference type="InterPro" id="IPR001650">
    <property type="entry name" value="Helicase_C-like"/>
</dbReference>
<evidence type="ECO:0000256" key="4">
    <source>
        <dbReference type="ARBA" id="ARBA00022801"/>
    </source>
</evidence>
<proteinExistence type="inferred from homology"/>
<dbReference type="NCBIfam" id="TIGR00614">
    <property type="entry name" value="recQ_fam"/>
    <property type="match status" value="1"/>
</dbReference>
<dbReference type="GO" id="GO:0004386">
    <property type="term" value="F:helicase activity"/>
    <property type="evidence" value="ECO:0007669"/>
    <property type="project" value="UniProtKB-KW"/>
</dbReference>
<gene>
    <name evidence="15" type="ORF">RI844_01470</name>
</gene>
<evidence type="ECO:0000313" key="16">
    <source>
        <dbReference type="Proteomes" id="UP001301442"/>
    </source>
</evidence>
<dbReference type="PROSITE" id="PS51194">
    <property type="entry name" value="HELICASE_CTER"/>
    <property type="match status" value="1"/>
</dbReference>
<dbReference type="InterPro" id="IPR032284">
    <property type="entry name" value="RecQ_Zn-bd"/>
</dbReference>
<dbReference type="SMART" id="SM00490">
    <property type="entry name" value="HELICc"/>
    <property type="match status" value="1"/>
</dbReference>
<feature type="domain" description="Helicase C-terminal" evidence="14">
    <location>
        <begin position="220"/>
        <end position="382"/>
    </location>
</feature>
<dbReference type="CDD" id="cd18018">
    <property type="entry name" value="DEXHc_RecQ4-like"/>
    <property type="match status" value="1"/>
</dbReference>
<evidence type="ECO:0000256" key="5">
    <source>
        <dbReference type="ARBA" id="ARBA00022806"/>
    </source>
</evidence>
<dbReference type="InterPro" id="IPR011545">
    <property type="entry name" value="DEAD/DEAH_box_helicase_dom"/>
</dbReference>
<dbReference type="InterPro" id="IPR027417">
    <property type="entry name" value="P-loop_NTPase"/>
</dbReference>
<evidence type="ECO:0000259" key="14">
    <source>
        <dbReference type="PROSITE" id="PS51194"/>
    </source>
</evidence>
<dbReference type="SUPFAM" id="SSF52540">
    <property type="entry name" value="P-loop containing nucleoside triphosphate hydrolases"/>
    <property type="match status" value="1"/>
</dbReference>
<dbReference type="Pfam" id="PF00271">
    <property type="entry name" value="Helicase_C"/>
    <property type="match status" value="1"/>
</dbReference>
<comment type="catalytic activity">
    <reaction evidence="9">
        <text>Couples ATP hydrolysis with the unwinding of duplex DNA by translocating in the 3'-5' direction.</text>
        <dbReference type="EC" id="5.6.2.4"/>
    </reaction>
</comment>
<dbReference type="PANTHER" id="PTHR13710:SF105">
    <property type="entry name" value="ATP-DEPENDENT DNA HELICASE Q1"/>
    <property type="match status" value="1"/>
</dbReference>
<dbReference type="Gene3D" id="1.10.10.10">
    <property type="entry name" value="Winged helix-like DNA-binding domain superfamily/Winged helix DNA-binding domain"/>
    <property type="match status" value="1"/>
</dbReference>
<dbReference type="PROSITE" id="PS00690">
    <property type="entry name" value="DEAH_ATP_HELICASE"/>
    <property type="match status" value="1"/>
</dbReference>
<keyword evidence="4" id="KW-0378">Hydrolase</keyword>
<dbReference type="EMBL" id="CP136600">
    <property type="protein sequence ID" value="WOH37932.1"/>
    <property type="molecule type" value="Genomic_DNA"/>
</dbReference>
<sequence length="647" mass="73335">MTISAQQLLQSHFGFSHFRDGQQQVVDTIMNGESAAAIFPTGSGKSLCYQLPALVLPHLTLVISPLLALMQDQLEFLASKGISAASIDSMQTKEQSQQVLAGVKAGHIQILMISVERLNNERFRQFLAQVPISLLVVDEAHCISEWGHNFRPDYLKLPKYKAQFNIRQTLLLTATATEKVVVDMGEKFAIGQNNIVLTGFYRPNLNLHVQGLAQADKDLFLAQWLNDKTQLSGIVYVTLQQTTEQVARSLSAQGISASAYHAGMDSEQRQSIQKNFMNGNIRLIVATIAFGMGIDKNDIRFVVHYDLPKSIENYAQEIGRAGRDGNSSECLVLANYDNLNILENFVYADTPEENAISYVINEIIEQAKLNNFQWEVVLNSLSSQSNIRLLSLKTLLVYLELAGLIKPAYSYFAEYKFKLKCSENELINKFDGERQTFIKAILESSDKAKIWYTLNFDRMAVQYPSERSRVITAIEYFDEKGLIELQSKQMTEVYQVNSNPMDLTLLNTDMYSRFEQKERSEIKRIEHLLAFFASSACLSQQLAHYFSDPRLQQPCGHCSVCLGNVTTMPATPALKPLDEFKFEQYTNEINKKLGKQTSITLISRFLCGLTTPIFTKLRVRKLTGFAIFEHYRFNDVRLWVEKNISTN</sequence>
<keyword evidence="16" id="KW-1185">Reference proteome</keyword>
<dbReference type="EC" id="5.6.2.4" evidence="10"/>